<dbReference type="InterPro" id="IPR036471">
    <property type="entry name" value="Colicin_D_sf"/>
</dbReference>
<organism evidence="2 3">
    <name type="scientific">Snodgrassella alvi</name>
    <dbReference type="NCBI Taxonomy" id="1196083"/>
    <lineage>
        <taxon>Bacteria</taxon>
        <taxon>Pseudomonadati</taxon>
        <taxon>Pseudomonadota</taxon>
        <taxon>Betaproteobacteria</taxon>
        <taxon>Neisseriales</taxon>
        <taxon>Neisseriaceae</taxon>
        <taxon>Snodgrassella</taxon>
    </lineage>
</organism>
<comment type="caution">
    <text evidence="2">The sequence shown here is derived from an EMBL/GenBank/DDBJ whole genome shotgun (WGS) entry which is preliminary data.</text>
</comment>
<reference evidence="2 3" key="1">
    <citation type="journal article" date="2017" name="MBio">
        <title>Type VI secretion-mediated competition in the bee gut microbiome.</title>
        <authorList>
            <person name="Steele M.I."/>
            <person name="Kwong W.K."/>
            <person name="Powell J.E."/>
            <person name="Whiteley M."/>
            <person name="Moran N.A."/>
        </authorList>
    </citation>
    <scope>NUCLEOTIDE SEQUENCE [LARGE SCALE GENOMIC DNA]</scope>
    <source>
        <strain evidence="2 3">Occ4-2</strain>
    </source>
</reference>
<dbReference type="AlphaFoldDB" id="A0A2N9WM65"/>
<dbReference type="Pfam" id="PF09204">
    <property type="entry name" value="Colicin_immun"/>
    <property type="match status" value="1"/>
</dbReference>
<accession>A0A2N9WM65</accession>
<dbReference type="SUPFAM" id="SSF101125">
    <property type="entry name" value="Colicin D immunity protein"/>
    <property type="match status" value="1"/>
</dbReference>
<sequence length="88" mass="10469">MSIIILEFARSLVNERIAPQVFVEAYIELYRIERDNNLLIKDEDSISKCLSTIFCLADLYNPESDRDEYELDDQQLIEQIEQELKKLR</sequence>
<gene>
    <name evidence="2" type="ORF">BHC48_01000</name>
</gene>
<dbReference type="GO" id="GO:0030153">
    <property type="term" value="P:bacteriocin immunity"/>
    <property type="evidence" value="ECO:0007669"/>
    <property type="project" value="InterPro"/>
</dbReference>
<dbReference type="Proteomes" id="UP000231484">
    <property type="component" value="Unassembled WGS sequence"/>
</dbReference>
<evidence type="ECO:0000313" key="3">
    <source>
        <dbReference type="Proteomes" id="UP000231484"/>
    </source>
</evidence>
<evidence type="ECO:0000313" key="2">
    <source>
        <dbReference type="EMBL" id="PIT53855.1"/>
    </source>
</evidence>
<name>A0A2N9WM65_9NEIS</name>
<dbReference type="InterPro" id="IPR015287">
    <property type="entry name" value="Colicin_D_immunity_dom"/>
</dbReference>
<protein>
    <submittedName>
        <fullName evidence="2">Colicin immunity protein</fullName>
    </submittedName>
</protein>
<feature type="domain" description="Colicin D immunity protein" evidence="1">
    <location>
        <begin position="1"/>
        <end position="87"/>
    </location>
</feature>
<proteinExistence type="predicted"/>
<evidence type="ECO:0000259" key="1">
    <source>
        <dbReference type="Pfam" id="PF09204"/>
    </source>
</evidence>
<dbReference type="Gene3D" id="1.20.120.650">
    <property type="entry name" value="Colicin D"/>
    <property type="match status" value="1"/>
</dbReference>
<dbReference type="GO" id="GO:0015643">
    <property type="term" value="F:toxic substance binding"/>
    <property type="evidence" value="ECO:0007669"/>
    <property type="project" value="InterPro"/>
</dbReference>
<dbReference type="EMBL" id="MEIQ01000005">
    <property type="protein sequence ID" value="PIT53855.1"/>
    <property type="molecule type" value="Genomic_DNA"/>
</dbReference>
<dbReference type="OrthoDB" id="8595941at2"/>